<sequence>MWNAYVLWELSRMWREERLREAERERWLRQCQARWAEENRRWRLLALLRRKGQDGTGKASPSSPMGPAPVFP</sequence>
<dbReference type="RefSeq" id="WP_088571011.1">
    <property type="nucleotide sequence ID" value="NZ_FYEK01000027.1"/>
</dbReference>
<feature type="region of interest" description="Disordered" evidence="1">
    <location>
        <begin position="52"/>
        <end position="72"/>
    </location>
</feature>
<name>A0A212QWD7_9CHLR</name>
<dbReference type="InParanoid" id="A0A212QWD7"/>
<dbReference type="AlphaFoldDB" id="A0A212QWD7"/>
<evidence type="ECO:0000313" key="2">
    <source>
        <dbReference type="EMBL" id="SNB64001.1"/>
    </source>
</evidence>
<organism evidence="2 3">
    <name type="scientific">Thermoflexus hugenholtzii JAD2</name>
    <dbReference type="NCBI Taxonomy" id="877466"/>
    <lineage>
        <taxon>Bacteria</taxon>
        <taxon>Bacillati</taxon>
        <taxon>Chloroflexota</taxon>
        <taxon>Thermoflexia</taxon>
        <taxon>Thermoflexales</taxon>
        <taxon>Thermoflexaceae</taxon>
        <taxon>Thermoflexus</taxon>
    </lineage>
</organism>
<protein>
    <submittedName>
        <fullName evidence="2">Uncharacterized protein</fullName>
    </submittedName>
</protein>
<reference evidence="3" key="1">
    <citation type="submission" date="2017-06" db="EMBL/GenBank/DDBJ databases">
        <authorList>
            <person name="Varghese N."/>
            <person name="Submissions S."/>
        </authorList>
    </citation>
    <scope>NUCLEOTIDE SEQUENCE [LARGE SCALE GENOMIC DNA]</scope>
    <source>
        <strain evidence="3">JAD2</strain>
    </source>
</reference>
<evidence type="ECO:0000256" key="1">
    <source>
        <dbReference type="SAM" id="MobiDB-lite"/>
    </source>
</evidence>
<dbReference type="Proteomes" id="UP000197025">
    <property type="component" value="Unassembled WGS sequence"/>
</dbReference>
<keyword evidence="3" id="KW-1185">Reference proteome</keyword>
<dbReference type="EMBL" id="FYEK01000027">
    <property type="protein sequence ID" value="SNB64001.1"/>
    <property type="molecule type" value="Genomic_DNA"/>
</dbReference>
<gene>
    <name evidence="2" type="ORF">SAMN02746019_00007600</name>
</gene>
<accession>A0A212QWD7</accession>
<evidence type="ECO:0000313" key="3">
    <source>
        <dbReference type="Proteomes" id="UP000197025"/>
    </source>
</evidence>
<proteinExistence type="predicted"/>